<evidence type="ECO:0008006" key="3">
    <source>
        <dbReference type="Google" id="ProtNLM"/>
    </source>
</evidence>
<dbReference type="InterPro" id="IPR011010">
    <property type="entry name" value="DNA_brk_join_enz"/>
</dbReference>
<dbReference type="SUPFAM" id="SSF56349">
    <property type="entry name" value="DNA breaking-rejoining enzymes"/>
    <property type="match status" value="1"/>
</dbReference>
<dbReference type="Gene3D" id="1.10.443.10">
    <property type="entry name" value="Intergrase catalytic core"/>
    <property type="match status" value="1"/>
</dbReference>
<reference evidence="2" key="1">
    <citation type="submission" date="2013-11" db="EMBL/GenBank/DDBJ databases">
        <title>The Genome Sequence of Phytophthora parasitica CHvinca01.</title>
        <authorList>
            <consortium name="The Broad Institute Genomics Platform"/>
            <person name="Russ C."/>
            <person name="Tyler B."/>
            <person name="Panabieres F."/>
            <person name="Shan W."/>
            <person name="Tripathy S."/>
            <person name="Grunwald N."/>
            <person name="Machado M."/>
            <person name="Johnson C.S."/>
            <person name="Arredondo F."/>
            <person name="Hong C."/>
            <person name="Coffey M."/>
            <person name="Young S.K."/>
            <person name="Zeng Q."/>
            <person name="Gargeya S."/>
            <person name="Fitzgerald M."/>
            <person name="Abouelleil A."/>
            <person name="Alvarado L."/>
            <person name="Chapman S.B."/>
            <person name="Gainer-Dewar J."/>
            <person name="Goldberg J."/>
            <person name="Griggs A."/>
            <person name="Gujja S."/>
            <person name="Hansen M."/>
            <person name="Howarth C."/>
            <person name="Imamovic A."/>
            <person name="Ireland A."/>
            <person name="Larimer J."/>
            <person name="McCowan C."/>
            <person name="Murphy C."/>
            <person name="Pearson M."/>
            <person name="Poon T.W."/>
            <person name="Priest M."/>
            <person name="Roberts A."/>
            <person name="Saif S."/>
            <person name="Shea T."/>
            <person name="Sykes S."/>
            <person name="Wortman J."/>
            <person name="Nusbaum C."/>
            <person name="Birren B."/>
        </authorList>
    </citation>
    <scope>NUCLEOTIDE SEQUENCE [LARGE SCALE GENOMIC DNA]</scope>
    <source>
        <strain evidence="2">CHvinca01</strain>
    </source>
</reference>
<name>W2KS31_PHYNI</name>
<dbReference type="GO" id="GO:0003677">
    <property type="term" value="F:DNA binding"/>
    <property type="evidence" value="ECO:0007669"/>
    <property type="project" value="InterPro"/>
</dbReference>
<dbReference type="OrthoDB" id="93767at2759"/>
<feature type="non-terminal residue" evidence="2">
    <location>
        <position position="174"/>
    </location>
</feature>
<dbReference type="PANTHER" id="PTHR34605:SF4">
    <property type="entry name" value="DNA ADENINE METHYLTRANSFERASE"/>
    <property type="match status" value="1"/>
</dbReference>
<dbReference type="GO" id="GO:0015074">
    <property type="term" value="P:DNA integration"/>
    <property type="evidence" value="ECO:0007669"/>
    <property type="project" value="InterPro"/>
</dbReference>
<gene>
    <name evidence="2" type="ORF">L917_12892</name>
</gene>
<proteinExistence type="predicted"/>
<accession>W2KS31</accession>
<sequence>MDASNYGLCALFPARREMLEVLFDEMELQSIEETLTLPSERSFARPRTATRVGIQLTGAKNNQFEREEIRYHEKSGDATFCPVLAARWIFKGAKEFNTRPEQPALSINNNRAITSKEATNVIKRAAEARGMDFTRFMTHSVRIGGATALLNAGADKLPIKLPGRWMSSAYEGYP</sequence>
<dbReference type="AlphaFoldDB" id="W2KS31"/>
<keyword evidence="1" id="KW-0233">DNA recombination</keyword>
<dbReference type="EMBL" id="KI680940">
    <property type="protein sequence ID" value="ETL88006.1"/>
    <property type="molecule type" value="Genomic_DNA"/>
</dbReference>
<dbReference type="VEuPathDB" id="FungiDB:PPTG_21307"/>
<dbReference type="InterPro" id="IPR052925">
    <property type="entry name" value="Phage_Integrase-like_Recomb"/>
</dbReference>
<protein>
    <recommendedName>
        <fullName evidence="3">Tyr recombinase domain-containing protein</fullName>
    </recommendedName>
</protein>
<dbReference type="InterPro" id="IPR013762">
    <property type="entry name" value="Integrase-like_cat_sf"/>
</dbReference>
<organism evidence="2">
    <name type="scientific">Phytophthora nicotianae</name>
    <name type="common">Potato buckeye rot agent</name>
    <name type="synonym">Phytophthora parasitica</name>
    <dbReference type="NCBI Taxonomy" id="4792"/>
    <lineage>
        <taxon>Eukaryota</taxon>
        <taxon>Sar</taxon>
        <taxon>Stramenopiles</taxon>
        <taxon>Oomycota</taxon>
        <taxon>Peronosporomycetes</taxon>
        <taxon>Peronosporales</taxon>
        <taxon>Peronosporaceae</taxon>
        <taxon>Phytophthora</taxon>
    </lineage>
</organism>
<dbReference type="GO" id="GO:0006310">
    <property type="term" value="P:DNA recombination"/>
    <property type="evidence" value="ECO:0007669"/>
    <property type="project" value="UniProtKB-KW"/>
</dbReference>
<evidence type="ECO:0000313" key="2">
    <source>
        <dbReference type="EMBL" id="ETL88006.1"/>
    </source>
</evidence>
<dbReference type="Proteomes" id="UP000054423">
    <property type="component" value="Unassembled WGS sequence"/>
</dbReference>
<dbReference type="PANTHER" id="PTHR34605">
    <property type="entry name" value="PHAGE_INTEGRASE DOMAIN-CONTAINING PROTEIN"/>
    <property type="match status" value="1"/>
</dbReference>
<evidence type="ECO:0000256" key="1">
    <source>
        <dbReference type="ARBA" id="ARBA00023172"/>
    </source>
</evidence>